<gene>
    <name evidence="1" type="ORF">ABT39_MTgene1596</name>
</gene>
<keyword evidence="1" id="KW-0496">Mitochondrion</keyword>
<name>A0A101LW91_PICGL</name>
<evidence type="ECO:0000313" key="1">
    <source>
        <dbReference type="EMBL" id="KUM46495.1"/>
    </source>
</evidence>
<sequence>MDGTRLYHIAPKPQNCSWDLLLHQFPNIPAPLPHSTCLSTRNGIPFSATTVPWNIRLPSNALA</sequence>
<protein>
    <submittedName>
        <fullName evidence="1">Uncharacterized protein</fullName>
    </submittedName>
</protein>
<dbReference type="EMBL" id="LKAM01000011">
    <property type="protein sequence ID" value="KUM46495.1"/>
    <property type="molecule type" value="Genomic_DNA"/>
</dbReference>
<accession>A0A101LW91</accession>
<organism evidence="1">
    <name type="scientific">Picea glauca</name>
    <name type="common">White spruce</name>
    <name type="synonym">Pinus glauca</name>
    <dbReference type="NCBI Taxonomy" id="3330"/>
    <lineage>
        <taxon>Eukaryota</taxon>
        <taxon>Viridiplantae</taxon>
        <taxon>Streptophyta</taxon>
        <taxon>Embryophyta</taxon>
        <taxon>Tracheophyta</taxon>
        <taxon>Spermatophyta</taxon>
        <taxon>Pinopsida</taxon>
        <taxon>Pinidae</taxon>
        <taxon>Conifers I</taxon>
        <taxon>Pinales</taxon>
        <taxon>Pinaceae</taxon>
        <taxon>Picea</taxon>
    </lineage>
</organism>
<reference evidence="1" key="1">
    <citation type="journal article" date="2015" name="Genome Biol. Evol.">
        <title>Organellar Genomes of White Spruce (Picea glauca): Assembly and Annotation.</title>
        <authorList>
            <person name="Jackman S.D."/>
            <person name="Warren R.L."/>
            <person name="Gibb E.A."/>
            <person name="Vandervalk B.P."/>
            <person name="Mohamadi H."/>
            <person name="Chu J."/>
            <person name="Raymond A."/>
            <person name="Pleasance S."/>
            <person name="Coope R."/>
            <person name="Wildung M.R."/>
            <person name="Ritland C.E."/>
            <person name="Bousquet J."/>
            <person name="Jones S.J."/>
            <person name="Bohlmann J."/>
            <person name="Birol I."/>
        </authorList>
    </citation>
    <scope>NUCLEOTIDE SEQUENCE [LARGE SCALE GENOMIC DNA]</scope>
    <source>
        <tissue evidence="1">Flushing bud</tissue>
    </source>
</reference>
<proteinExistence type="predicted"/>
<dbReference type="AlphaFoldDB" id="A0A101LW91"/>
<comment type="caution">
    <text evidence="1">The sequence shown here is derived from an EMBL/GenBank/DDBJ whole genome shotgun (WGS) entry which is preliminary data.</text>
</comment>
<geneLocation type="mitochondrion" evidence="1"/>